<name>A0A9D4MBE3_DREPO</name>
<gene>
    <name evidence="1" type="ORF">DPMN_037676</name>
</gene>
<dbReference type="Proteomes" id="UP000828390">
    <property type="component" value="Unassembled WGS sequence"/>
</dbReference>
<proteinExistence type="predicted"/>
<reference evidence="1" key="2">
    <citation type="submission" date="2020-11" db="EMBL/GenBank/DDBJ databases">
        <authorList>
            <person name="McCartney M.A."/>
            <person name="Auch B."/>
            <person name="Kono T."/>
            <person name="Mallez S."/>
            <person name="Becker A."/>
            <person name="Gohl D.M."/>
            <person name="Silverstein K.A.T."/>
            <person name="Koren S."/>
            <person name="Bechman K.B."/>
            <person name="Herman A."/>
            <person name="Abrahante J.E."/>
            <person name="Garbe J."/>
        </authorList>
    </citation>
    <scope>NUCLEOTIDE SEQUENCE</scope>
    <source>
        <strain evidence="1">Duluth1</strain>
        <tissue evidence="1">Whole animal</tissue>
    </source>
</reference>
<reference evidence="1" key="1">
    <citation type="journal article" date="2019" name="bioRxiv">
        <title>The Genome of the Zebra Mussel, Dreissena polymorpha: A Resource for Invasive Species Research.</title>
        <authorList>
            <person name="McCartney M.A."/>
            <person name="Auch B."/>
            <person name="Kono T."/>
            <person name="Mallez S."/>
            <person name="Zhang Y."/>
            <person name="Obille A."/>
            <person name="Becker A."/>
            <person name="Abrahante J.E."/>
            <person name="Garbe J."/>
            <person name="Badalamenti J.P."/>
            <person name="Herman A."/>
            <person name="Mangelson H."/>
            <person name="Liachko I."/>
            <person name="Sullivan S."/>
            <person name="Sone E.D."/>
            <person name="Koren S."/>
            <person name="Silverstein K.A.T."/>
            <person name="Beckman K.B."/>
            <person name="Gohl D.M."/>
        </authorList>
    </citation>
    <scope>NUCLEOTIDE SEQUENCE</scope>
    <source>
        <strain evidence="1">Duluth1</strain>
        <tissue evidence="1">Whole animal</tissue>
    </source>
</reference>
<keyword evidence="2" id="KW-1185">Reference proteome</keyword>
<dbReference type="AlphaFoldDB" id="A0A9D4MBE3"/>
<comment type="caution">
    <text evidence="1">The sequence shown here is derived from an EMBL/GenBank/DDBJ whole genome shotgun (WGS) entry which is preliminary data.</text>
</comment>
<accession>A0A9D4MBE3</accession>
<organism evidence="1 2">
    <name type="scientific">Dreissena polymorpha</name>
    <name type="common">Zebra mussel</name>
    <name type="synonym">Mytilus polymorpha</name>
    <dbReference type="NCBI Taxonomy" id="45954"/>
    <lineage>
        <taxon>Eukaryota</taxon>
        <taxon>Metazoa</taxon>
        <taxon>Spiralia</taxon>
        <taxon>Lophotrochozoa</taxon>
        <taxon>Mollusca</taxon>
        <taxon>Bivalvia</taxon>
        <taxon>Autobranchia</taxon>
        <taxon>Heteroconchia</taxon>
        <taxon>Euheterodonta</taxon>
        <taxon>Imparidentia</taxon>
        <taxon>Neoheterodontei</taxon>
        <taxon>Myida</taxon>
        <taxon>Dreissenoidea</taxon>
        <taxon>Dreissenidae</taxon>
        <taxon>Dreissena</taxon>
    </lineage>
</organism>
<dbReference type="EMBL" id="JAIWYP010000002">
    <property type="protein sequence ID" value="KAH3874432.1"/>
    <property type="molecule type" value="Genomic_DNA"/>
</dbReference>
<evidence type="ECO:0000313" key="2">
    <source>
        <dbReference type="Proteomes" id="UP000828390"/>
    </source>
</evidence>
<evidence type="ECO:0000313" key="1">
    <source>
        <dbReference type="EMBL" id="KAH3874432.1"/>
    </source>
</evidence>
<sequence length="183" mass="20341">MEGFGNVRSFEQTFSVKKNSEVDIQMAGDITPHCDIIAICELPNGAIVLVDAANSTIKLLSESFQHLTQCKLPSPPFDMCVIGATELALVTTGKVQFYFLENFGLRSEKSIKIHDQSIGIAYFGWNLYVAMKTTLYRYSLDGKIVKLMYKEETLGTKGNALLSLTKVIIKMLLNNSTQKVMNS</sequence>
<protein>
    <submittedName>
        <fullName evidence="1">Uncharacterized protein</fullName>
    </submittedName>
</protein>